<protein>
    <submittedName>
        <fullName evidence="1">Putative gastrula zinc finger protein XlCGF57.1-like</fullName>
    </submittedName>
</protein>
<organism evidence="1 2">
    <name type="scientific">Scophthalmus maximus</name>
    <name type="common">Turbot</name>
    <name type="synonym">Psetta maxima</name>
    <dbReference type="NCBI Taxonomy" id="52904"/>
    <lineage>
        <taxon>Eukaryota</taxon>
        <taxon>Metazoa</taxon>
        <taxon>Chordata</taxon>
        <taxon>Craniata</taxon>
        <taxon>Vertebrata</taxon>
        <taxon>Euteleostomi</taxon>
        <taxon>Actinopterygii</taxon>
        <taxon>Neopterygii</taxon>
        <taxon>Teleostei</taxon>
        <taxon>Neoteleostei</taxon>
        <taxon>Acanthomorphata</taxon>
        <taxon>Carangaria</taxon>
        <taxon>Pleuronectiformes</taxon>
        <taxon>Pleuronectoidei</taxon>
        <taxon>Scophthalmidae</taxon>
        <taxon>Scophthalmus</taxon>
    </lineage>
</organism>
<name>A0A2U9BV59_SCOMX</name>
<keyword evidence="2" id="KW-1185">Reference proteome</keyword>
<sequence>MSRVGGQCQWGSLNVLLSPAAEGKKLVLWREVLVLMDHSLLPEGSITNRLWERSAAILPACLRVLDEYSGSRDSDGG</sequence>
<dbReference type="AlphaFoldDB" id="A0A2U9BV59"/>
<proteinExistence type="predicted"/>
<reference evidence="1 2" key="1">
    <citation type="submission" date="2017-12" db="EMBL/GenBank/DDBJ databases">
        <title>Integrating genomic resources of turbot (Scophthalmus maximus) in depth evaluation of genetic and physical mapping variation across individuals.</title>
        <authorList>
            <person name="Martinez P."/>
        </authorList>
    </citation>
    <scope>NUCLEOTIDE SEQUENCE [LARGE SCALE GENOMIC DNA]</scope>
</reference>
<dbReference type="Proteomes" id="UP000246464">
    <property type="component" value="Chromosome 10"/>
</dbReference>
<accession>A0A2U9BV59</accession>
<evidence type="ECO:0000313" key="2">
    <source>
        <dbReference type="Proteomes" id="UP000246464"/>
    </source>
</evidence>
<evidence type="ECO:0000313" key="1">
    <source>
        <dbReference type="EMBL" id="AWP07991.1"/>
    </source>
</evidence>
<gene>
    <name evidence="1" type="ORF">SMAX5B_007153</name>
</gene>
<dbReference type="EMBL" id="CP026252">
    <property type="protein sequence ID" value="AWP07991.1"/>
    <property type="molecule type" value="Genomic_DNA"/>
</dbReference>
<feature type="non-terminal residue" evidence="1">
    <location>
        <position position="77"/>
    </location>
</feature>